<protein>
    <recommendedName>
        <fullName evidence="2">Mg chelatase-related protein C-terminal domain-containing protein</fullName>
    </recommendedName>
</protein>
<evidence type="ECO:0000313" key="3">
    <source>
        <dbReference type="EMBL" id="MDN4615031.1"/>
    </source>
</evidence>
<feature type="domain" description="Mg chelatase-related protein C-terminal" evidence="2">
    <location>
        <begin position="136"/>
        <end position="231"/>
    </location>
</feature>
<feature type="region of interest" description="Disordered" evidence="1">
    <location>
        <begin position="91"/>
        <end position="133"/>
    </location>
</feature>
<reference evidence="3" key="1">
    <citation type="submission" date="2023-06" db="EMBL/GenBank/DDBJ databases">
        <title>MT1 and MT2 Draft Genomes of Novel Species.</title>
        <authorList>
            <person name="Venkateswaran K."/>
        </authorList>
    </citation>
    <scope>NUCLEOTIDE SEQUENCE</scope>
    <source>
        <strain evidence="3">F6_8S_P_1B</strain>
    </source>
</reference>
<gene>
    <name evidence="3" type="ORF">P5G50_11280</name>
</gene>
<comment type="caution">
    <text evidence="3">The sequence shown here is derived from an EMBL/GenBank/DDBJ whole genome shotgun (WGS) entry which is preliminary data.</text>
</comment>
<proteinExistence type="predicted"/>
<dbReference type="Proteomes" id="UP001174208">
    <property type="component" value="Unassembled WGS sequence"/>
</dbReference>
<organism evidence="3 4">
    <name type="scientific">Leifsonia williamsii</name>
    <dbReference type="NCBI Taxonomy" id="3035919"/>
    <lineage>
        <taxon>Bacteria</taxon>
        <taxon>Bacillati</taxon>
        <taxon>Actinomycetota</taxon>
        <taxon>Actinomycetes</taxon>
        <taxon>Micrococcales</taxon>
        <taxon>Microbacteriaceae</taxon>
        <taxon>Leifsonia</taxon>
    </lineage>
</organism>
<feature type="compositionally biased region" description="Low complexity" evidence="1">
    <location>
        <begin position="30"/>
        <end position="46"/>
    </location>
</feature>
<evidence type="ECO:0000313" key="4">
    <source>
        <dbReference type="Proteomes" id="UP001174208"/>
    </source>
</evidence>
<name>A0ABT8KE11_9MICO</name>
<accession>A0ABT8KE11</accession>
<dbReference type="Pfam" id="PF13335">
    <property type="entry name" value="Mg_chelatase_C"/>
    <property type="match status" value="1"/>
</dbReference>
<evidence type="ECO:0000256" key="1">
    <source>
        <dbReference type="SAM" id="MobiDB-lite"/>
    </source>
</evidence>
<dbReference type="EMBL" id="JAROCF010000001">
    <property type="protein sequence ID" value="MDN4615031.1"/>
    <property type="molecule type" value="Genomic_DNA"/>
</dbReference>
<feature type="compositionally biased region" description="Low complexity" evidence="1">
    <location>
        <begin position="91"/>
        <end position="108"/>
    </location>
</feature>
<sequence length="236" mass="22803">MGLAALQASGAGAGVAAAPAGRGVPGEGTDGALSAQDSGAGSAGSAASAGTAALAAAAAATAASAADSGSAAASAVLSARASDAAPAVAWASDSDPASVSATASASAPISVPQPQHPRPQTATPPQGGAITGHPRTSAALRARVTEARAAAAVRLSGTGWIRNADADGTWLRSPDHRPGPSALAPLDRALERGALTMRGYDRTLRLAWTLADLDGATSPTPDHIGRALFLRRGIDA</sequence>
<dbReference type="InterPro" id="IPR025158">
    <property type="entry name" value="Mg_chelat-rel_C"/>
</dbReference>
<feature type="region of interest" description="Disordered" evidence="1">
    <location>
        <begin position="15"/>
        <end position="46"/>
    </location>
</feature>
<evidence type="ECO:0000259" key="2">
    <source>
        <dbReference type="Pfam" id="PF13335"/>
    </source>
</evidence>
<keyword evidence="4" id="KW-1185">Reference proteome</keyword>